<dbReference type="InterPro" id="IPR014710">
    <property type="entry name" value="RmlC-like_jellyroll"/>
</dbReference>
<keyword evidence="2" id="KW-0479">Metal-binding</keyword>
<sequence>MCGWGRACVRPAAGSTSRTVASTSICSCASAWSVASVRTPATTRPRRSSPMTTIHRALPTGLAPADPDELLRLTLLLAHDERLPELLDLTSPERSWTRLEATDLMEVWLIGWPPGTGTGWHDHQGSSGAFRVVHGALTEHTWDRGARTRDLARGEGRSFAASHVHDVRNEGATAAVSVHAYAPALRGMTRYAVAGGALVRQQVERAGQW</sequence>
<accession>A0ABN6YJ82</accession>
<reference evidence="7" key="1">
    <citation type="journal article" date="2019" name="Int. J. Syst. Evol. Microbiol.">
        <title>The Global Catalogue of Microorganisms (GCM) 10K type strain sequencing project: providing services to taxonomists for standard genome sequencing and annotation.</title>
        <authorList>
            <consortium name="The Broad Institute Genomics Platform"/>
            <consortium name="The Broad Institute Genome Sequencing Center for Infectious Disease"/>
            <person name="Wu L."/>
            <person name="Ma J."/>
        </authorList>
    </citation>
    <scope>NUCLEOTIDE SEQUENCE [LARGE SCALE GENOMIC DNA]</scope>
    <source>
        <strain evidence="7">NBRC 110608</strain>
    </source>
</reference>
<dbReference type="PANTHER" id="PTHR12918">
    <property type="entry name" value="CYSTEINE DIOXYGENASE"/>
    <property type="match status" value="1"/>
</dbReference>
<evidence type="ECO:0000256" key="3">
    <source>
        <dbReference type="ARBA" id="ARBA00022964"/>
    </source>
</evidence>
<evidence type="ECO:0000256" key="2">
    <source>
        <dbReference type="ARBA" id="ARBA00022723"/>
    </source>
</evidence>
<dbReference type="Pfam" id="PF05995">
    <property type="entry name" value="CDO_I"/>
    <property type="match status" value="1"/>
</dbReference>
<dbReference type="Gene3D" id="2.60.120.10">
    <property type="entry name" value="Jelly Rolls"/>
    <property type="match status" value="1"/>
</dbReference>
<organism evidence="6 7">
    <name type="scientific">Barrientosiimonas endolithica</name>
    <dbReference type="NCBI Taxonomy" id="1535208"/>
    <lineage>
        <taxon>Bacteria</taxon>
        <taxon>Bacillati</taxon>
        <taxon>Actinomycetota</taxon>
        <taxon>Actinomycetes</taxon>
        <taxon>Micrococcales</taxon>
        <taxon>Dermacoccaceae</taxon>
        <taxon>Barrientosiimonas</taxon>
    </lineage>
</organism>
<keyword evidence="4" id="KW-0560">Oxidoreductase</keyword>
<evidence type="ECO:0000313" key="6">
    <source>
        <dbReference type="EMBL" id="BDZ57559.1"/>
    </source>
</evidence>
<gene>
    <name evidence="6" type="ORF">GCM10025872_12160</name>
</gene>
<evidence type="ECO:0000256" key="5">
    <source>
        <dbReference type="ARBA" id="ARBA00023004"/>
    </source>
</evidence>
<dbReference type="InterPro" id="IPR010300">
    <property type="entry name" value="CDO_1"/>
</dbReference>
<dbReference type="Proteomes" id="UP001321421">
    <property type="component" value="Chromosome"/>
</dbReference>
<keyword evidence="3" id="KW-0223">Dioxygenase</keyword>
<evidence type="ECO:0000313" key="7">
    <source>
        <dbReference type="Proteomes" id="UP001321421"/>
    </source>
</evidence>
<evidence type="ECO:0008006" key="8">
    <source>
        <dbReference type="Google" id="ProtNLM"/>
    </source>
</evidence>
<dbReference type="PANTHER" id="PTHR12918:SF1">
    <property type="entry name" value="CYSTEINE DIOXYGENASE TYPE 1"/>
    <property type="match status" value="1"/>
</dbReference>
<dbReference type="InterPro" id="IPR011051">
    <property type="entry name" value="RmlC_Cupin_sf"/>
</dbReference>
<keyword evidence="5" id="KW-0408">Iron</keyword>
<protein>
    <recommendedName>
        <fullName evidence="8">Cysteine dioxygenase</fullName>
    </recommendedName>
</protein>
<dbReference type="SUPFAM" id="SSF51182">
    <property type="entry name" value="RmlC-like cupins"/>
    <property type="match status" value="1"/>
</dbReference>
<evidence type="ECO:0000256" key="4">
    <source>
        <dbReference type="ARBA" id="ARBA00023002"/>
    </source>
</evidence>
<keyword evidence="7" id="KW-1185">Reference proteome</keyword>
<dbReference type="CDD" id="cd10548">
    <property type="entry name" value="cupin_CDO"/>
    <property type="match status" value="1"/>
</dbReference>
<comment type="similarity">
    <text evidence="1">Belongs to the cysteine dioxygenase family.</text>
</comment>
<name>A0ABN6YJ82_9MICO</name>
<proteinExistence type="inferred from homology"/>
<dbReference type="EMBL" id="AP027735">
    <property type="protein sequence ID" value="BDZ57559.1"/>
    <property type="molecule type" value="Genomic_DNA"/>
</dbReference>
<evidence type="ECO:0000256" key="1">
    <source>
        <dbReference type="ARBA" id="ARBA00006622"/>
    </source>
</evidence>